<accession>A0ABU3W181</accession>
<protein>
    <submittedName>
        <fullName evidence="1">Uncharacterized protein</fullName>
    </submittedName>
</protein>
<dbReference type="Proteomes" id="UP001269819">
    <property type="component" value="Unassembled WGS sequence"/>
</dbReference>
<sequence>MTAAAISPRLAPRDHVQHPINHETVKNSTVKSSIVKNNVVKNITIKNNRGNRLWQFHIPSS</sequence>
<reference evidence="1 2" key="1">
    <citation type="submission" date="2023-10" db="EMBL/GenBank/DDBJ databases">
        <title>Characteristics and mechanism of a salt-tolerant marine origin heterotrophic nitrifying- aerobic denitrifying bacteria Marinobacter xestospongiae HN1.</title>
        <authorList>
            <person name="Qi R."/>
        </authorList>
    </citation>
    <scope>NUCLEOTIDE SEQUENCE [LARGE SCALE GENOMIC DNA]</scope>
    <source>
        <strain evidence="1 2">HN1</strain>
    </source>
</reference>
<evidence type="ECO:0000313" key="2">
    <source>
        <dbReference type="Proteomes" id="UP001269819"/>
    </source>
</evidence>
<keyword evidence="2" id="KW-1185">Reference proteome</keyword>
<gene>
    <name evidence="1" type="ORF">RYS15_16520</name>
</gene>
<dbReference type="RefSeq" id="WP_316974719.1">
    <property type="nucleotide sequence ID" value="NZ_JAWIIJ010000012.1"/>
</dbReference>
<dbReference type="EMBL" id="JAWIIJ010000012">
    <property type="protein sequence ID" value="MDV2080294.1"/>
    <property type="molecule type" value="Genomic_DNA"/>
</dbReference>
<comment type="caution">
    <text evidence="1">The sequence shown here is derived from an EMBL/GenBank/DDBJ whole genome shotgun (WGS) entry which is preliminary data.</text>
</comment>
<evidence type="ECO:0000313" key="1">
    <source>
        <dbReference type="EMBL" id="MDV2080294.1"/>
    </source>
</evidence>
<name>A0ABU3W181_9GAMM</name>
<proteinExistence type="predicted"/>
<organism evidence="1 2">
    <name type="scientific">Marinobacter xestospongiae</name>
    <dbReference type="NCBI Taxonomy" id="994319"/>
    <lineage>
        <taxon>Bacteria</taxon>
        <taxon>Pseudomonadati</taxon>
        <taxon>Pseudomonadota</taxon>
        <taxon>Gammaproteobacteria</taxon>
        <taxon>Pseudomonadales</taxon>
        <taxon>Marinobacteraceae</taxon>
        <taxon>Marinobacter</taxon>
    </lineage>
</organism>